<proteinExistence type="predicted"/>
<reference evidence="1 2" key="1">
    <citation type="submission" date="2024-01" db="EMBL/GenBank/DDBJ databases">
        <title>Genomic insights into the taxonomy and metabolism of the cyanobacterium Pannus brasiliensis CCIBt3594.</title>
        <authorList>
            <person name="Machado M."/>
            <person name="Botero N.B."/>
            <person name="Andreote A.P.D."/>
            <person name="Feitosa A.M.T."/>
            <person name="Popin R."/>
            <person name="Sivonen K."/>
            <person name="Fiore M.F."/>
        </authorList>
    </citation>
    <scope>NUCLEOTIDE SEQUENCE [LARGE SCALE GENOMIC DNA]</scope>
    <source>
        <strain evidence="1 2">CCIBt3594</strain>
    </source>
</reference>
<gene>
    <name evidence="1" type="ORF">V0288_13995</name>
</gene>
<evidence type="ECO:0000313" key="2">
    <source>
        <dbReference type="Proteomes" id="UP001328733"/>
    </source>
</evidence>
<dbReference type="AlphaFoldDB" id="A0AAW9QV55"/>
<sequence>MMNPTTEMKRFCMYDYFLDGHFIKTEQVDHCYLPATGESREITLKDGRKIAATVAETEQVSESEYRVLLVSA</sequence>
<comment type="caution">
    <text evidence="1">The sequence shown here is derived from an EMBL/GenBank/DDBJ whole genome shotgun (WGS) entry which is preliminary data.</text>
</comment>
<name>A0AAW9QV55_9CHRO</name>
<protein>
    <submittedName>
        <fullName evidence="1">Uncharacterized protein</fullName>
    </submittedName>
</protein>
<organism evidence="1 2">
    <name type="scientific">Pannus brasiliensis CCIBt3594</name>
    <dbReference type="NCBI Taxonomy" id="1427578"/>
    <lineage>
        <taxon>Bacteria</taxon>
        <taxon>Bacillati</taxon>
        <taxon>Cyanobacteriota</taxon>
        <taxon>Cyanophyceae</taxon>
        <taxon>Oscillatoriophycideae</taxon>
        <taxon>Chroococcales</taxon>
        <taxon>Microcystaceae</taxon>
        <taxon>Pannus</taxon>
    </lineage>
</organism>
<dbReference type="RefSeq" id="WP_332865717.1">
    <property type="nucleotide sequence ID" value="NZ_JBAFSM010000025.1"/>
</dbReference>
<evidence type="ECO:0000313" key="1">
    <source>
        <dbReference type="EMBL" id="MEG3438237.1"/>
    </source>
</evidence>
<keyword evidence="2" id="KW-1185">Reference proteome</keyword>
<dbReference type="Proteomes" id="UP001328733">
    <property type="component" value="Unassembled WGS sequence"/>
</dbReference>
<accession>A0AAW9QV55</accession>
<dbReference type="EMBL" id="JBAFSM010000025">
    <property type="protein sequence ID" value="MEG3438237.1"/>
    <property type="molecule type" value="Genomic_DNA"/>
</dbReference>